<keyword evidence="1" id="KW-0472">Membrane</keyword>
<protein>
    <submittedName>
        <fullName evidence="2">Glutamate:Na+ symporter, ESS family</fullName>
    </submittedName>
</protein>
<dbReference type="STRING" id="91360.SAMN05660330_01501"/>
<feature type="transmembrane region" description="Helical" evidence="1">
    <location>
        <begin position="116"/>
        <end position="134"/>
    </location>
</feature>
<gene>
    <name evidence="2" type="ORF">SAMN05660330_01501</name>
</gene>
<dbReference type="AlphaFoldDB" id="A0A1H0NZ64"/>
<sequence length="142" mass="15859">MVFHQFRITLTAVKVVAVWHNIVPVVAMSSAAALFSFFYLLYFGRRQEQFGFERFIGLFGMGFGTAASGLLLLRIVDPDYETTVATEIGLMNLPVMILVPLSFISYTLPEFGAGKGMIVLVVMILVMLILLKSLKMWGKTAW</sequence>
<feature type="transmembrane region" description="Helical" evidence="1">
    <location>
        <begin position="88"/>
        <end position="109"/>
    </location>
</feature>
<feature type="transmembrane region" description="Helical" evidence="1">
    <location>
        <begin position="22"/>
        <end position="43"/>
    </location>
</feature>
<evidence type="ECO:0000313" key="3">
    <source>
        <dbReference type="Proteomes" id="UP000199073"/>
    </source>
</evidence>
<keyword evidence="1" id="KW-1133">Transmembrane helix</keyword>
<organism evidence="2 3">
    <name type="scientific">Desulforhopalus singaporensis</name>
    <dbReference type="NCBI Taxonomy" id="91360"/>
    <lineage>
        <taxon>Bacteria</taxon>
        <taxon>Pseudomonadati</taxon>
        <taxon>Thermodesulfobacteriota</taxon>
        <taxon>Desulfobulbia</taxon>
        <taxon>Desulfobulbales</taxon>
        <taxon>Desulfocapsaceae</taxon>
        <taxon>Desulforhopalus</taxon>
    </lineage>
</organism>
<keyword evidence="3" id="KW-1185">Reference proteome</keyword>
<reference evidence="2 3" key="1">
    <citation type="submission" date="2016-10" db="EMBL/GenBank/DDBJ databases">
        <authorList>
            <person name="de Groot N.N."/>
        </authorList>
    </citation>
    <scope>NUCLEOTIDE SEQUENCE [LARGE SCALE GENOMIC DNA]</scope>
    <source>
        <strain evidence="2 3">DSM 12130</strain>
    </source>
</reference>
<evidence type="ECO:0000256" key="1">
    <source>
        <dbReference type="SAM" id="Phobius"/>
    </source>
</evidence>
<evidence type="ECO:0000313" key="2">
    <source>
        <dbReference type="EMBL" id="SDO97725.1"/>
    </source>
</evidence>
<dbReference type="Proteomes" id="UP000199073">
    <property type="component" value="Unassembled WGS sequence"/>
</dbReference>
<proteinExistence type="predicted"/>
<keyword evidence="1" id="KW-0812">Transmembrane</keyword>
<feature type="transmembrane region" description="Helical" evidence="1">
    <location>
        <begin position="55"/>
        <end position="76"/>
    </location>
</feature>
<name>A0A1H0NZ64_9BACT</name>
<accession>A0A1H0NZ64</accession>
<dbReference type="EMBL" id="FNJI01000008">
    <property type="protein sequence ID" value="SDO97725.1"/>
    <property type="molecule type" value="Genomic_DNA"/>
</dbReference>